<accession>A0A1S8AW58</accession>
<protein>
    <recommendedName>
        <fullName evidence="3">Transcriptional regulator</fullName>
    </recommendedName>
</protein>
<keyword evidence="2" id="KW-1185">Reference proteome</keyword>
<dbReference type="Proteomes" id="UP000189370">
    <property type="component" value="Unassembled WGS sequence"/>
</dbReference>
<dbReference type="EMBL" id="LWLN01000001">
    <property type="protein sequence ID" value="OLZ40816.1"/>
    <property type="molecule type" value="Genomic_DNA"/>
</dbReference>
<evidence type="ECO:0000313" key="2">
    <source>
        <dbReference type="Proteomes" id="UP000189370"/>
    </source>
</evidence>
<evidence type="ECO:0000313" key="1">
    <source>
        <dbReference type="EMBL" id="OLZ40816.1"/>
    </source>
</evidence>
<dbReference type="AlphaFoldDB" id="A0A1S8AW58"/>
<dbReference type="OrthoDB" id="247722at2157"/>
<gene>
    <name evidence="1" type="ORF">A6E15_07340</name>
</gene>
<proteinExistence type="predicted"/>
<dbReference type="RefSeq" id="WP_076145151.1">
    <property type="nucleotide sequence ID" value="NZ_LWLN01000001.1"/>
</dbReference>
<name>A0A1S8AW58_9EURY</name>
<evidence type="ECO:0008006" key="3">
    <source>
        <dbReference type="Google" id="ProtNLM"/>
    </source>
</evidence>
<sequence>MSEPVSNEAVDGVDRWDRIFEVLAAEPRRQIIDALLDAPTGESVPLPEVAANPSVETDLEQVRLRLRHHHLPLLERERIVEWEGEPLRAYRGCNFEDAGLVLQSLYANVEALPDRLVLGCRTLERERRGGDRGSEPSGYRSH</sequence>
<organism evidence="1 2">
    <name type="scientific">Natrinema saccharevitans</name>
    <dbReference type="NCBI Taxonomy" id="301967"/>
    <lineage>
        <taxon>Archaea</taxon>
        <taxon>Methanobacteriati</taxon>
        <taxon>Methanobacteriota</taxon>
        <taxon>Stenosarchaea group</taxon>
        <taxon>Halobacteria</taxon>
        <taxon>Halobacteriales</taxon>
        <taxon>Natrialbaceae</taxon>
        <taxon>Natrinema</taxon>
    </lineage>
</organism>
<dbReference type="STRING" id="301967.A6E15_07340"/>
<reference evidence="2" key="1">
    <citation type="submission" date="2016-04" db="EMBL/GenBank/DDBJ databases">
        <authorList>
            <person name="Chen S.-C."/>
            <person name="Lai M.-C."/>
        </authorList>
    </citation>
    <scope>NUCLEOTIDE SEQUENCE [LARGE SCALE GENOMIC DNA]</scope>
    <source>
        <strain evidence="2">AB14</strain>
    </source>
</reference>
<comment type="caution">
    <text evidence="1">The sequence shown here is derived from an EMBL/GenBank/DDBJ whole genome shotgun (WGS) entry which is preliminary data.</text>
</comment>